<keyword evidence="3" id="KW-1185">Reference proteome</keyword>
<sequence length="447" mass="50393">MTMRRKANLSLLLLALLFIGAAALTYWYPGTWWSKLLLYSAEAGLVGALADLFAVTVLFRHPLGMRWVPHTAIIPRNRTKLVEGVAAMVEEQLLSKSMIKDKLMAYSIVDAISGWVDRKGSGGMGIAEKGWELLLSWLKGTDTEKLAGKLDGTVRKSLRGMNLSRYGGRGLHWLLVNSDFQKWMGQVVDYAAKRVASEDTKKAIRAMLAKEKDNFVSEGGSFTKWLKRKLVDFAEAADALNLDDAANTLYTDLQSFMNDLRDPKHELRVLVEIRLMDLAEKLETSEDMAATIERWKLELLDEVSLQPSIHALLDSMRGMLLAGSELKYLAAEERQLHVDDVKNWLSELIGAYWEAFKADEETKAQLDRYLKQFINGVMEQEHALIGRIARKTLEGFTEERLVEFIESKVETDLQRIRLNGAFIGAGVGALIFAFLHGIYGPLLEYLF</sequence>
<accession>A0A371PIF5</accession>
<dbReference type="RefSeq" id="WP_116042645.1">
    <property type="nucleotide sequence ID" value="NZ_QUBQ01000001.1"/>
</dbReference>
<evidence type="ECO:0000313" key="2">
    <source>
        <dbReference type="EMBL" id="REK76006.1"/>
    </source>
</evidence>
<dbReference type="GO" id="GO:0005886">
    <property type="term" value="C:plasma membrane"/>
    <property type="evidence" value="ECO:0007669"/>
    <property type="project" value="TreeGrafter"/>
</dbReference>
<keyword evidence="1" id="KW-0472">Membrane</keyword>
<dbReference type="OrthoDB" id="9769590at2"/>
<dbReference type="PANTHER" id="PTHR38442">
    <property type="entry name" value="INNER MEMBRANE PROTEIN-RELATED"/>
    <property type="match status" value="1"/>
</dbReference>
<dbReference type="AlphaFoldDB" id="A0A371PIF5"/>
<gene>
    <name evidence="2" type="ORF">DX130_02775</name>
</gene>
<feature type="transmembrane region" description="Helical" evidence="1">
    <location>
        <begin position="39"/>
        <end position="59"/>
    </location>
</feature>
<organism evidence="2 3">
    <name type="scientific">Paenibacillus paeoniae</name>
    <dbReference type="NCBI Taxonomy" id="2292705"/>
    <lineage>
        <taxon>Bacteria</taxon>
        <taxon>Bacillati</taxon>
        <taxon>Bacillota</taxon>
        <taxon>Bacilli</taxon>
        <taxon>Bacillales</taxon>
        <taxon>Paenibacillaceae</taxon>
        <taxon>Paenibacillus</taxon>
    </lineage>
</organism>
<feature type="transmembrane region" description="Helical" evidence="1">
    <location>
        <begin position="418"/>
        <end position="439"/>
    </location>
</feature>
<proteinExistence type="predicted"/>
<keyword evidence="1" id="KW-1133">Transmembrane helix</keyword>
<name>A0A371PIF5_9BACL</name>
<reference evidence="2 3" key="1">
    <citation type="submission" date="2018-08" db="EMBL/GenBank/DDBJ databases">
        <title>Paenibacillus sp. M4BSY-1, whole genome shotgun sequence.</title>
        <authorList>
            <person name="Tuo L."/>
        </authorList>
    </citation>
    <scope>NUCLEOTIDE SEQUENCE [LARGE SCALE GENOMIC DNA]</scope>
    <source>
        <strain evidence="2 3">M4BSY-1</strain>
    </source>
</reference>
<dbReference type="PANTHER" id="PTHR38442:SF1">
    <property type="entry name" value="INNER MEMBRANE PROTEIN"/>
    <property type="match status" value="1"/>
</dbReference>
<dbReference type="InterPro" id="IPR007383">
    <property type="entry name" value="DUF445"/>
</dbReference>
<comment type="caution">
    <text evidence="2">The sequence shown here is derived from an EMBL/GenBank/DDBJ whole genome shotgun (WGS) entry which is preliminary data.</text>
</comment>
<evidence type="ECO:0000256" key="1">
    <source>
        <dbReference type="SAM" id="Phobius"/>
    </source>
</evidence>
<dbReference type="Pfam" id="PF04286">
    <property type="entry name" value="DUF445"/>
    <property type="match status" value="1"/>
</dbReference>
<evidence type="ECO:0000313" key="3">
    <source>
        <dbReference type="Proteomes" id="UP000261905"/>
    </source>
</evidence>
<dbReference type="EMBL" id="QUBQ01000001">
    <property type="protein sequence ID" value="REK76006.1"/>
    <property type="molecule type" value="Genomic_DNA"/>
</dbReference>
<protein>
    <submittedName>
        <fullName evidence="2">DUF445 domain-containing protein</fullName>
    </submittedName>
</protein>
<dbReference type="Proteomes" id="UP000261905">
    <property type="component" value="Unassembled WGS sequence"/>
</dbReference>
<keyword evidence="1" id="KW-0812">Transmembrane</keyword>